<dbReference type="PANTHER" id="PTHR11533:SF299">
    <property type="entry name" value="AMINOPEPTIDASE"/>
    <property type="match status" value="1"/>
</dbReference>
<organism evidence="4">
    <name type="scientific">Enterobius vermicularis</name>
    <name type="common">Human pinworm</name>
    <dbReference type="NCBI Taxonomy" id="51028"/>
    <lineage>
        <taxon>Eukaryota</taxon>
        <taxon>Metazoa</taxon>
        <taxon>Ecdysozoa</taxon>
        <taxon>Nematoda</taxon>
        <taxon>Chromadorea</taxon>
        <taxon>Rhabditida</taxon>
        <taxon>Spirurina</taxon>
        <taxon>Oxyuridomorpha</taxon>
        <taxon>Oxyuroidea</taxon>
        <taxon>Oxyuridae</taxon>
        <taxon>Enterobius</taxon>
    </lineage>
</organism>
<dbReference type="GO" id="GO:0006508">
    <property type="term" value="P:proteolysis"/>
    <property type="evidence" value="ECO:0007669"/>
    <property type="project" value="TreeGrafter"/>
</dbReference>
<proteinExistence type="predicted"/>
<dbReference type="SUPFAM" id="SSF63737">
    <property type="entry name" value="Leukotriene A4 hydrolase N-terminal domain"/>
    <property type="match status" value="1"/>
</dbReference>
<dbReference type="PANTHER" id="PTHR11533">
    <property type="entry name" value="PROTEASE M1 ZINC METALLOPROTEASE"/>
    <property type="match status" value="1"/>
</dbReference>
<dbReference type="AlphaFoldDB" id="A0A0N4VDU3"/>
<dbReference type="GO" id="GO:0008270">
    <property type="term" value="F:zinc ion binding"/>
    <property type="evidence" value="ECO:0007669"/>
    <property type="project" value="TreeGrafter"/>
</dbReference>
<dbReference type="WBParaSite" id="EVEC_0000878901-mRNA-1">
    <property type="protein sequence ID" value="EVEC_0000878901-mRNA-1"/>
    <property type="gene ID" value="EVEC_0000878901"/>
</dbReference>
<reference evidence="4" key="1">
    <citation type="submission" date="2017-02" db="UniProtKB">
        <authorList>
            <consortium name="WormBaseParasite"/>
        </authorList>
    </citation>
    <scope>IDENTIFICATION</scope>
</reference>
<feature type="domain" description="Aminopeptidase N-like N-terminal" evidence="1">
    <location>
        <begin position="1"/>
        <end position="57"/>
    </location>
</feature>
<dbReference type="GO" id="GO:0043171">
    <property type="term" value="P:peptide catabolic process"/>
    <property type="evidence" value="ECO:0007669"/>
    <property type="project" value="TreeGrafter"/>
</dbReference>
<keyword evidence="3" id="KW-1185">Reference proteome</keyword>
<dbReference type="InterPro" id="IPR050344">
    <property type="entry name" value="Peptidase_M1_aminopeptidases"/>
</dbReference>
<gene>
    <name evidence="2" type="ORF">EVEC_LOCUS8273</name>
</gene>
<evidence type="ECO:0000313" key="2">
    <source>
        <dbReference type="EMBL" id="VDD93522.1"/>
    </source>
</evidence>
<dbReference type="OrthoDB" id="6750768at2759"/>
<evidence type="ECO:0000313" key="4">
    <source>
        <dbReference type="WBParaSite" id="EVEC_0000878901-mRNA-1"/>
    </source>
</evidence>
<dbReference type="GO" id="GO:0016020">
    <property type="term" value="C:membrane"/>
    <property type="evidence" value="ECO:0007669"/>
    <property type="project" value="TreeGrafter"/>
</dbReference>
<dbReference type="GO" id="GO:0005737">
    <property type="term" value="C:cytoplasm"/>
    <property type="evidence" value="ECO:0007669"/>
    <property type="project" value="TreeGrafter"/>
</dbReference>
<accession>A0A0N4VDU3</accession>
<evidence type="ECO:0000313" key="3">
    <source>
        <dbReference type="Proteomes" id="UP000274131"/>
    </source>
</evidence>
<dbReference type="InterPro" id="IPR045357">
    <property type="entry name" value="Aminopeptidase_N-like_N"/>
</dbReference>
<dbReference type="GO" id="GO:0042277">
    <property type="term" value="F:peptide binding"/>
    <property type="evidence" value="ECO:0007669"/>
    <property type="project" value="TreeGrafter"/>
</dbReference>
<evidence type="ECO:0000259" key="1">
    <source>
        <dbReference type="Pfam" id="PF17900"/>
    </source>
</evidence>
<dbReference type="STRING" id="51028.A0A0N4VDU3"/>
<dbReference type="InterPro" id="IPR042097">
    <property type="entry name" value="Aminopeptidase_N-like_N_sf"/>
</dbReference>
<dbReference type="GO" id="GO:0070006">
    <property type="term" value="F:metalloaminopeptidase activity"/>
    <property type="evidence" value="ECO:0007669"/>
    <property type="project" value="TreeGrafter"/>
</dbReference>
<sequence length="91" mass="10591">MLPCFDEPSFKATFEISITHEKRLTALSNMHLLKSIYCNFRLVKDHFAKSVKMSTYLLAIAVLDDFERVHRTTRDTEKPIMVSLSKKTLIK</sequence>
<protein>
    <submittedName>
        <fullName evidence="4">Peptidase_M1_N domain-containing protein</fullName>
    </submittedName>
</protein>
<dbReference type="Proteomes" id="UP000274131">
    <property type="component" value="Unassembled WGS sequence"/>
</dbReference>
<dbReference type="EMBL" id="UXUI01009347">
    <property type="protein sequence ID" value="VDD93522.1"/>
    <property type="molecule type" value="Genomic_DNA"/>
</dbReference>
<dbReference type="GO" id="GO:0005615">
    <property type="term" value="C:extracellular space"/>
    <property type="evidence" value="ECO:0007669"/>
    <property type="project" value="TreeGrafter"/>
</dbReference>
<dbReference type="Gene3D" id="2.60.40.1730">
    <property type="entry name" value="tricorn interacting facor f3 domain"/>
    <property type="match status" value="1"/>
</dbReference>
<name>A0A0N4VDU3_ENTVE</name>
<reference evidence="2 3" key="2">
    <citation type="submission" date="2018-10" db="EMBL/GenBank/DDBJ databases">
        <authorList>
            <consortium name="Pathogen Informatics"/>
        </authorList>
    </citation>
    <scope>NUCLEOTIDE SEQUENCE [LARGE SCALE GENOMIC DNA]</scope>
</reference>
<dbReference type="Pfam" id="PF17900">
    <property type="entry name" value="Peptidase_M1_N"/>
    <property type="match status" value="1"/>
</dbReference>